<sequence>MFGAMPISANLGECLTEGCSSAPGNFHEHLAKAASKQGAASLVADSALAPPVPEVQRAVAQTGPLGDRILQNLFGAHLGKPYPSTGLPSIGEPGPSKSVQLGPAARPISRLDGVDVHVIGKPEGADNFESTLQNLRDVYNGVIQVSLISKSAGAVGSSLNKLLSAG</sequence>
<dbReference type="Pfam" id="PF17398">
    <property type="entry name" value="NolB"/>
    <property type="match status" value="1"/>
</dbReference>
<dbReference type="InterPro" id="IPR016775">
    <property type="entry name" value="Nodulation_NolB"/>
</dbReference>
<gene>
    <name evidence="1" type="primary">nolB</name>
    <name evidence="1" type="ORF">GCM10010987_46050</name>
</gene>
<dbReference type="EMBL" id="BMHC01000010">
    <property type="protein sequence ID" value="GGI27768.1"/>
    <property type="molecule type" value="Genomic_DNA"/>
</dbReference>
<dbReference type="Proteomes" id="UP000625079">
    <property type="component" value="Unassembled WGS sequence"/>
</dbReference>
<name>A0AA88BAG9_9BRAD</name>
<protein>
    <submittedName>
        <fullName evidence="1">Nodulation protein</fullName>
    </submittedName>
</protein>
<dbReference type="AlphaFoldDB" id="A0AA88BAG9"/>
<reference evidence="1" key="1">
    <citation type="journal article" date="2014" name="Int. J. Syst. Evol. Microbiol.">
        <title>Complete genome sequence of Corynebacterium casei LMG S-19264T (=DSM 44701T), isolated from a smear-ripened cheese.</title>
        <authorList>
            <consortium name="US DOE Joint Genome Institute (JGI-PGF)"/>
            <person name="Walter F."/>
            <person name="Albersmeier A."/>
            <person name="Kalinowski J."/>
            <person name="Ruckert C."/>
        </authorList>
    </citation>
    <scope>NUCLEOTIDE SEQUENCE</scope>
    <source>
        <strain evidence="1">CGMCC 1.15034</strain>
    </source>
</reference>
<organism evidence="1 2">
    <name type="scientific">Bradyrhizobium guangdongense</name>
    <dbReference type="NCBI Taxonomy" id="1325090"/>
    <lineage>
        <taxon>Bacteria</taxon>
        <taxon>Pseudomonadati</taxon>
        <taxon>Pseudomonadota</taxon>
        <taxon>Alphaproteobacteria</taxon>
        <taxon>Hyphomicrobiales</taxon>
        <taxon>Nitrobacteraceae</taxon>
        <taxon>Bradyrhizobium</taxon>
    </lineage>
</organism>
<reference evidence="1" key="2">
    <citation type="submission" date="2022-12" db="EMBL/GenBank/DDBJ databases">
        <authorList>
            <person name="Sun Q."/>
            <person name="Zhou Y."/>
        </authorList>
    </citation>
    <scope>NUCLEOTIDE SEQUENCE</scope>
    <source>
        <strain evidence="1">CGMCC 1.15034</strain>
    </source>
</reference>
<evidence type="ECO:0000313" key="2">
    <source>
        <dbReference type="Proteomes" id="UP000625079"/>
    </source>
</evidence>
<comment type="caution">
    <text evidence="1">The sequence shown here is derived from an EMBL/GenBank/DDBJ whole genome shotgun (WGS) entry which is preliminary data.</text>
</comment>
<proteinExistence type="predicted"/>
<accession>A0AA88BAG9</accession>
<evidence type="ECO:0000313" key="1">
    <source>
        <dbReference type="EMBL" id="GGI27768.1"/>
    </source>
</evidence>